<proteinExistence type="predicted"/>
<dbReference type="Proteomes" id="UP000067626">
    <property type="component" value="Chromosome"/>
</dbReference>
<dbReference type="InterPro" id="IPR036291">
    <property type="entry name" value="NAD(P)-bd_dom_sf"/>
</dbReference>
<dbReference type="STRING" id="52.CMC5_001490"/>
<dbReference type="RefSeq" id="WP_050428610.1">
    <property type="nucleotide sequence ID" value="NZ_CP012159.1"/>
</dbReference>
<dbReference type="Pfam" id="PF13380">
    <property type="entry name" value="CoA_binding_2"/>
    <property type="match status" value="1"/>
</dbReference>
<dbReference type="PANTHER" id="PTHR33303:SF2">
    <property type="entry name" value="COA-BINDING DOMAIN-CONTAINING PROTEIN"/>
    <property type="match status" value="1"/>
</dbReference>
<evidence type="ECO:0000313" key="2">
    <source>
        <dbReference type="EMBL" id="AKT36037.1"/>
    </source>
</evidence>
<sequence>MSRGASKETHGRLVTDQAGILEIAGRARRVAVLGIKTEAQSDQPAFYVAEYLAQVGVEVIPVPVYYPEVKVILGRPVHRRVADVTGPIDIVDVFRRPADIDAHVDDLIAARPAVVWFQSGIRNEAAAARLVGAGIDVVQDSCLMVEHRRARAAH</sequence>
<dbReference type="InterPro" id="IPR003781">
    <property type="entry name" value="CoA-bd"/>
</dbReference>
<reference evidence="2 3" key="1">
    <citation type="submission" date="2015-07" db="EMBL/GenBank/DDBJ databases">
        <title>Genome analysis of myxobacterium Chondromyces crocatus Cm c5 reveals a high potential for natural compound synthesis and the genetic basis for the loss of fruiting body formation.</title>
        <authorList>
            <person name="Zaburannyi N."/>
            <person name="Bunk B."/>
            <person name="Maier J."/>
            <person name="Overmann J."/>
            <person name="Mueller R."/>
        </authorList>
    </citation>
    <scope>NUCLEOTIDE SEQUENCE [LARGE SCALE GENOMIC DNA]</scope>
    <source>
        <strain evidence="2 3">Cm c5</strain>
    </source>
</reference>
<dbReference type="KEGG" id="ccro:CMC5_001490"/>
<dbReference type="SMART" id="SM00881">
    <property type="entry name" value="CoA_binding"/>
    <property type="match status" value="1"/>
</dbReference>
<evidence type="ECO:0000259" key="1">
    <source>
        <dbReference type="SMART" id="SM00881"/>
    </source>
</evidence>
<evidence type="ECO:0000313" key="3">
    <source>
        <dbReference type="Proteomes" id="UP000067626"/>
    </source>
</evidence>
<dbReference type="SUPFAM" id="SSF51735">
    <property type="entry name" value="NAD(P)-binding Rossmann-fold domains"/>
    <property type="match status" value="1"/>
</dbReference>
<name>A0A0K1E5S1_CHOCO</name>
<organism evidence="2 3">
    <name type="scientific">Chondromyces crocatus</name>
    <dbReference type="NCBI Taxonomy" id="52"/>
    <lineage>
        <taxon>Bacteria</taxon>
        <taxon>Pseudomonadati</taxon>
        <taxon>Myxococcota</taxon>
        <taxon>Polyangia</taxon>
        <taxon>Polyangiales</taxon>
        <taxon>Polyangiaceae</taxon>
        <taxon>Chondromyces</taxon>
    </lineage>
</organism>
<dbReference type="AlphaFoldDB" id="A0A0K1E5S1"/>
<protein>
    <submittedName>
        <fullName evidence="2">CoA-binding protein</fullName>
    </submittedName>
</protein>
<dbReference type="EMBL" id="CP012159">
    <property type="protein sequence ID" value="AKT36037.1"/>
    <property type="molecule type" value="Genomic_DNA"/>
</dbReference>
<feature type="domain" description="CoA-binding" evidence="1">
    <location>
        <begin position="24"/>
        <end position="121"/>
    </location>
</feature>
<keyword evidence="3" id="KW-1185">Reference proteome</keyword>
<gene>
    <name evidence="2" type="ORF">CMC5_001490</name>
</gene>
<dbReference type="OrthoDB" id="9804695at2"/>
<dbReference type="Gene3D" id="3.40.50.720">
    <property type="entry name" value="NAD(P)-binding Rossmann-like Domain"/>
    <property type="match status" value="1"/>
</dbReference>
<dbReference type="PATRIC" id="fig|52.7.peg.160"/>
<dbReference type="PANTHER" id="PTHR33303">
    <property type="entry name" value="CYTOPLASMIC PROTEIN-RELATED"/>
    <property type="match status" value="1"/>
</dbReference>
<accession>A0A0K1E5S1</accession>